<feature type="compositionally biased region" description="Basic and acidic residues" evidence="1">
    <location>
        <begin position="197"/>
        <end position="208"/>
    </location>
</feature>
<proteinExistence type="predicted"/>
<reference evidence="2 3" key="1">
    <citation type="journal article" date="2023" name="Commun. Biol.">
        <title>Reorganization of the ancestral sex-determining regions during the evolution of trioecy in Pleodorina starrii.</title>
        <authorList>
            <person name="Takahashi K."/>
            <person name="Suzuki S."/>
            <person name="Kawai-Toyooka H."/>
            <person name="Yamamoto K."/>
            <person name="Hamaji T."/>
            <person name="Ootsuki R."/>
            <person name="Yamaguchi H."/>
            <person name="Kawachi M."/>
            <person name="Higashiyama T."/>
            <person name="Nozaki H."/>
        </authorList>
    </citation>
    <scope>NUCLEOTIDE SEQUENCE [LARGE SCALE GENOMIC DNA]</scope>
    <source>
        <strain evidence="2 3">NIES-4479</strain>
    </source>
</reference>
<feature type="region of interest" description="Disordered" evidence="1">
    <location>
        <begin position="419"/>
        <end position="479"/>
    </location>
</feature>
<accession>A0A9W6F8S6</accession>
<evidence type="ECO:0000256" key="1">
    <source>
        <dbReference type="SAM" id="MobiDB-lite"/>
    </source>
</evidence>
<dbReference type="EMBL" id="BRXU01000030">
    <property type="protein sequence ID" value="GLC59881.1"/>
    <property type="molecule type" value="Genomic_DNA"/>
</dbReference>
<feature type="compositionally biased region" description="Basic and acidic residues" evidence="1">
    <location>
        <begin position="447"/>
        <end position="465"/>
    </location>
</feature>
<keyword evidence="3" id="KW-1185">Reference proteome</keyword>
<feature type="compositionally biased region" description="Pro residues" evidence="1">
    <location>
        <begin position="430"/>
        <end position="442"/>
    </location>
</feature>
<comment type="caution">
    <text evidence="2">The sequence shown here is derived from an EMBL/GenBank/DDBJ whole genome shotgun (WGS) entry which is preliminary data.</text>
</comment>
<organism evidence="2 3">
    <name type="scientific">Pleodorina starrii</name>
    <dbReference type="NCBI Taxonomy" id="330485"/>
    <lineage>
        <taxon>Eukaryota</taxon>
        <taxon>Viridiplantae</taxon>
        <taxon>Chlorophyta</taxon>
        <taxon>core chlorophytes</taxon>
        <taxon>Chlorophyceae</taxon>
        <taxon>CS clade</taxon>
        <taxon>Chlamydomonadales</taxon>
        <taxon>Volvocaceae</taxon>
        <taxon>Pleodorina</taxon>
    </lineage>
</organism>
<sequence length="505" mass="54374">MSSSDSRLKTVRGMAAAPRRLLDNSQRQLLREGAGWAPPPLPRDRSPDRSAAGYPSGMEIPGLIPEAAPTLTPTRPRFDNRQMPIEAFADRRCAGTGHYHRIGGAALVMYRGATHDYLRPRARGPFLAWSEASNAPSYPTDVRGSTTTAGKLVPVDEQVPAVFRSEGRSTAIRRTAWAEPEVVMPTTFQPFGLSPSVRRECSREEDTGKPTLLRRNLPPLEPSSEWDGTEDEVGERPLANVDGYSPMPNFRAPGAEHEERGDYSVGDGEDLQDEMDEPALVHILSPVPSLDRQQGAGYEVASSAPQILVPVSLGGEGAVNDEETPEAPAPLLLPTVSLQREAHDEIEEADEAAPSVHVVTSSTAARPLGVEERLADVERVAPAFRRPSSPAPAAFITVYAAAPRTEFEAASKRACGIVQQGEGGDEHPPARAPPRPSTPPPAAFIEAYRRARQNERDAANRRERGGVQQGEGGDESAANMPAGCGALKPFKAVCRAIKAVCRPRK</sequence>
<gene>
    <name evidence="2" type="primary">PLEST010944</name>
    <name evidence="2" type="ORF">PLESTB_001548500</name>
</gene>
<dbReference type="AlphaFoldDB" id="A0A9W6F8S6"/>
<name>A0A9W6F8S6_9CHLO</name>
<dbReference type="Proteomes" id="UP001165080">
    <property type="component" value="Unassembled WGS sequence"/>
</dbReference>
<evidence type="ECO:0000313" key="2">
    <source>
        <dbReference type="EMBL" id="GLC59881.1"/>
    </source>
</evidence>
<protein>
    <submittedName>
        <fullName evidence="2">Uncharacterized protein</fullName>
    </submittedName>
</protein>
<feature type="region of interest" description="Disordered" evidence="1">
    <location>
        <begin position="1"/>
        <end position="78"/>
    </location>
</feature>
<evidence type="ECO:0000313" key="3">
    <source>
        <dbReference type="Proteomes" id="UP001165080"/>
    </source>
</evidence>
<feature type="region of interest" description="Disordered" evidence="1">
    <location>
        <begin position="197"/>
        <end position="263"/>
    </location>
</feature>